<evidence type="ECO:0000256" key="1">
    <source>
        <dbReference type="ARBA" id="ARBA00006174"/>
    </source>
</evidence>
<evidence type="ECO:0000313" key="4">
    <source>
        <dbReference type="EMBL" id="NYT49243.1"/>
    </source>
</evidence>
<dbReference type="Proteomes" id="UP000559809">
    <property type="component" value="Unassembled WGS sequence"/>
</dbReference>
<evidence type="ECO:0000259" key="3">
    <source>
        <dbReference type="Pfam" id="PF19305"/>
    </source>
</evidence>
<dbReference type="Gene3D" id="3.30.1330.120">
    <property type="entry name" value="2-methylcitrate dehydratase PrpD"/>
    <property type="match status" value="1"/>
</dbReference>
<organism evidence="4 5">
    <name type="scientific">Parapusillimonas granuli</name>
    <dbReference type="NCBI Taxonomy" id="380911"/>
    <lineage>
        <taxon>Bacteria</taxon>
        <taxon>Pseudomonadati</taxon>
        <taxon>Pseudomonadota</taxon>
        <taxon>Betaproteobacteria</taxon>
        <taxon>Burkholderiales</taxon>
        <taxon>Alcaligenaceae</taxon>
        <taxon>Parapusillimonas</taxon>
    </lineage>
</organism>
<accession>A0A853FXB4</accession>
<dbReference type="InterPro" id="IPR045336">
    <property type="entry name" value="MmgE_PrpD_N"/>
</dbReference>
<dbReference type="PANTHER" id="PTHR16943">
    <property type="entry name" value="2-METHYLCITRATE DEHYDRATASE-RELATED"/>
    <property type="match status" value="1"/>
</dbReference>
<dbReference type="PANTHER" id="PTHR16943:SF8">
    <property type="entry name" value="2-METHYLCITRATE DEHYDRATASE"/>
    <property type="match status" value="1"/>
</dbReference>
<protein>
    <submittedName>
        <fullName evidence="4">MmgE/PrpD family protein</fullName>
    </submittedName>
</protein>
<reference evidence="4 5" key="1">
    <citation type="submission" date="2020-07" db="EMBL/GenBank/DDBJ databases">
        <title>Taxonomic revisions and descriptions of new bacterial species based on genomic comparisons in the high-G+C-content subgroup of the family Alcaligenaceae.</title>
        <authorList>
            <person name="Szabo A."/>
            <person name="Felfoldi T."/>
        </authorList>
    </citation>
    <scope>NUCLEOTIDE SEQUENCE [LARGE SCALE GENOMIC DNA]</scope>
    <source>
        <strain evidence="4 5">LMG 24012</strain>
    </source>
</reference>
<feature type="domain" description="MmgE/PrpD N-terminal" evidence="2">
    <location>
        <begin position="12"/>
        <end position="235"/>
    </location>
</feature>
<dbReference type="Pfam" id="PF19305">
    <property type="entry name" value="MmgE_PrpD_C"/>
    <property type="match status" value="1"/>
</dbReference>
<comment type="similarity">
    <text evidence="1">Belongs to the PrpD family.</text>
</comment>
<name>A0A853FXB4_9BURK</name>
<comment type="caution">
    <text evidence="4">The sequence shown here is derived from an EMBL/GenBank/DDBJ whole genome shotgun (WGS) entry which is preliminary data.</text>
</comment>
<dbReference type="SUPFAM" id="SSF103378">
    <property type="entry name" value="2-methylcitrate dehydratase PrpD"/>
    <property type="match status" value="1"/>
</dbReference>
<evidence type="ECO:0000259" key="2">
    <source>
        <dbReference type="Pfam" id="PF03972"/>
    </source>
</evidence>
<dbReference type="GO" id="GO:0016829">
    <property type="term" value="F:lyase activity"/>
    <property type="evidence" value="ECO:0007669"/>
    <property type="project" value="InterPro"/>
</dbReference>
<dbReference type="EMBL" id="JACCEM010000004">
    <property type="protein sequence ID" value="NYT49243.1"/>
    <property type="molecule type" value="Genomic_DNA"/>
</dbReference>
<dbReference type="InterPro" id="IPR036148">
    <property type="entry name" value="MmgE/PrpD_sf"/>
</dbReference>
<evidence type="ECO:0000313" key="5">
    <source>
        <dbReference type="Proteomes" id="UP000559809"/>
    </source>
</evidence>
<feature type="domain" description="MmgE/PrpD C-terminal" evidence="3">
    <location>
        <begin position="272"/>
        <end position="425"/>
    </location>
</feature>
<sequence length="452" mass="48196">MNQTDDFSAGLRRLCDWAAACRWEDIPAPMRRRAAFVVSDDISAMIAGSLEPEPARYRARVLSRPCCGESAVFAAGLPLADRHQAASLNALAGNWCELDEGFRKTICHAGIYVLPALLAEAQALDLRYEQVLRALVLGYEVVTRIAMSFRFARPAVHGHALWSSVGAAAGVVMARGGDGAELFGAVTAAATTASMGPRPHLVEGVLIRNGWAAAGAVNGLQCADWAACGIHGAESSIPAVYRDILGATENFSALDDRLGAEWSIASGYHKIYACCQHGHSAVEAVLDLVREHALDARDLRSIRVYTHPLALTLSNPEPTTTLGAKFSMPHMVAAPFVFGTGGAPAFSSDALHDPLVARLRKMVELRPYEAALEPPHDRPARVVVDTAAGATHEAECLSAQGGPDRPLPDSMLEGKIRELSAPVLPGLAFLLAPDGVERYGAMSWSRLLDALR</sequence>
<dbReference type="InterPro" id="IPR042188">
    <property type="entry name" value="MmgE/PrpD_sf_2"/>
</dbReference>
<dbReference type="InterPro" id="IPR045337">
    <property type="entry name" value="MmgE_PrpD_C"/>
</dbReference>
<dbReference type="AlphaFoldDB" id="A0A853FXB4"/>
<dbReference type="RefSeq" id="WP_180154552.1">
    <property type="nucleotide sequence ID" value="NZ_JACCEM010000004.1"/>
</dbReference>
<dbReference type="InterPro" id="IPR042183">
    <property type="entry name" value="MmgE/PrpD_sf_1"/>
</dbReference>
<dbReference type="Gene3D" id="1.10.4100.10">
    <property type="entry name" value="2-methylcitrate dehydratase PrpD"/>
    <property type="match status" value="1"/>
</dbReference>
<gene>
    <name evidence="4" type="ORF">H0A72_07960</name>
</gene>
<dbReference type="Pfam" id="PF03972">
    <property type="entry name" value="MmgE_PrpD_N"/>
    <property type="match status" value="1"/>
</dbReference>
<keyword evidence="5" id="KW-1185">Reference proteome</keyword>
<proteinExistence type="inferred from homology"/>
<dbReference type="InterPro" id="IPR005656">
    <property type="entry name" value="MmgE_PrpD"/>
</dbReference>